<name>A0A6N6JDY3_9RHOB</name>
<evidence type="ECO:0000256" key="1">
    <source>
        <dbReference type="ARBA" id="ARBA00023002"/>
    </source>
</evidence>
<dbReference type="Pfam" id="PF03446">
    <property type="entry name" value="NAD_binding_2"/>
    <property type="match status" value="1"/>
</dbReference>
<dbReference type="GO" id="GO:0051287">
    <property type="term" value="F:NAD binding"/>
    <property type="evidence" value="ECO:0007669"/>
    <property type="project" value="InterPro"/>
</dbReference>
<feature type="active site" evidence="3">
    <location>
        <position position="170"/>
    </location>
</feature>
<keyword evidence="7" id="KW-1185">Reference proteome</keyword>
<accession>A0A6N6JDY3</accession>
<dbReference type="Gene3D" id="1.10.1040.10">
    <property type="entry name" value="N-(1-d-carboxylethyl)-l-norvaline Dehydrogenase, domain 2"/>
    <property type="match status" value="1"/>
</dbReference>
<evidence type="ECO:0000259" key="5">
    <source>
        <dbReference type="Pfam" id="PF14833"/>
    </source>
</evidence>
<dbReference type="OrthoDB" id="9812907at2"/>
<comment type="caution">
    <text evidence="6">The sequence shown here is derived from an EMBL/GenBank/DDBJ whole genome shotgun (WGS) entry which is preliminary data.</text>
</comment>
<dbReference type="InterPro" id="IPR013328">
    <property type="entry name" value="6PGD_dom2"/>
</dbReference>
<reference evidence="6 7" key="1">
    <citation type="submission" date="2019-12" db="EMBL/GenBank/DDBJ databases">
        <title>Litoreibacter badius sp. nov., a novel bacteriochlorophyll a-containing bacterium in the genus Litoreibacter.</title>
        <authorList>
            <person name="Kanamuro M."/>
            <person name="Takabe Y."/>
            <person name="Mori K."/>
            <person name="Takaichi S."/>
            <person name="Hanada S."/>
        </authorList>
    </citation>
    <scope>NUCLEOTIDE SEQUENCE [LARGE SCALE GENOMIC DNA]</scope>
    <source>
        <strain evidence="6 7">K6</strain>
    </source>
</reference>
<feature type="domain" description="3-hydroxyisobutyrate dehydrogenase-like NAD-binding" evidence="5">
    <location>
        <begin position="164"/>
        <end position="265"/>
    </location>
</feature>
<evidence type="ECO:0000259" key="4">
    <source>
        <dbReference type="Pfam" id="PF03446"/>
    </source>
</evidence>
<dbReference type="SUPFAM" id="SSF51735">
    <property type="entry name" value="NAD(P)-binding Rossmann-fold domains"/>
    <property type="match status" value="1"/>
</dbReference>
<evidence type="ECO:0000313" key="7">
    <source>
        <dbReference type="Proteomes" id="UP000436822"/>
    </source>
</evidence>
<organism evidence="6 7">
    <name type="scientific">Litoreibacter roseus</name>
    <dbReference type="NCBI Taxonomy" id="2601869"/>
    <lineage>
        <taxon>Bacteria</taxon>
        <taxon>Pseudomonadati</taxon>
        <taxon>Pseudomonadota</taxon>
        <taxon>Alphaproteobacteria</taxon>
        <taxon>Rhodobacterales</taxon>
        <taxon>Roseobacteraceae</taxon>
        <taxon>Litoreibacter</taxon>
    </lineage>
</organism>
<dbReference type="GO" id="GO:0050661">
    <property type="term" value="F:NADP binding"/>
    <property type="evidence" value="ECO:0007669"/>
    <property type="project" value="InterPro"/>
</dbReference>
<dbReference type="InterPro" id="IPR008927">
    <property type="entry name" value="6-PGluconate_DH-like_C_sf"/>
</dbReference>
<dbReference type="InterPro" id="IPR006115">
    <property type="entry name" value="6PGDH_NADP-bd"/>
</dbReference>
<dbReference type="InterPro" id="IPR036291">
    <property type="entry name" value="NAD(P)-bd_dom_sf"/>
</dbReference>
<dbReference type="RefSeq" id="WP_159804422.1">
    <property type="nucleotide sequence ID" value="NZ_BLJE01000001.1"/>
</dbReference>
<evidence type="ECO:0000256" key="2">
    <source>
        <dbReference type="ARBA" id="ARBA00023027"/>
    </source>
</evidence>
<dbReference type="Pfam" id="PF14833">
    <property type="entry name" value="NAD_binding_11"/>
    <property type="match status" value="1"/>
</dbReference>
<dbReference type="InterPro" id="IPR015815">
    <property type="entry name" value="HIBADH-related"/>
</dbReference>
<dbReference type="Proteomes" id="UP000436822">
    <property type="component" value="Unassembled WGS sequence"/>
</dbReference>
<sequence>MQAGFIGLGNVGGKLARSLLRNGAELVVHDLDDGLVSQIVSEGARAGACPAEVTTGSDVVITCLPHPSISAEVVEGTNGILEQIGPAQTWLEMSTTDAAEVKRLGARVIARGAQAVDCPVSGGCHRAATGNISIFAGCDRATFEDVLPVLTILGRRVLHAGDLGTASTLKVMTNFLATANLVACTEALAVSAAAGLDLGVAYEAIRISSGTSFVHETESQVILNGSRDISFTMDLVLKDIGLFQAVADEGGVPVELNPLLIRQFSDGVARFGPRELSPNIIRRLEEAAGLDVRAAGFPAEMTDMEPEEPGREVEVRGRTI</sequence>
<protein>
    <submittedName>
        <fullName evidence="6">3-hydroxyisobutyrate dehydrogenase</fullName>
    </submittedName>
</protein>
<dbReference type="PANTHER" id="PTHR43060:SF15">
    <property type="entry name" value="3-HYDROXYISOBUTYRATE DEHYDROGENASE-LIKE 1, MITOCHONDRIAL-RELATED"/>
    <property type="match status" value="1"/>
</dbReference>
<dbReference type="InterPro" id="IPR029154">
    <property type="entry name" value="HIBADH-like_NADP-bd"/>
</dbReference>
<dbReference type="EMBL" id="BLJE01000001">
    <property type="protein sequence ID" value="GFE63488.1"/>
    <property type="molecule type" value="Genomic_DNA"/>
</dbReference>
<dbReference type="PANTHER" id="PTHR43060">
    <property type="entry name" value="3-HYDROXYISOBUTYRATE DEHYDROGENASE-LIKE 1, MITOCHONDRIAL-RELATED"/>
    <property type="match status" value="1"/>
</dbReference>
<feature type="domain" description="6-phosphogluconate dehydrogenase NADP-binding" evidence="4">
    <location>
        <begin position="3"/>
        <end position="161"/>
    </location>
</feature>
<keyword evidence="1" id="KW-0560">Oxidoreductase</keyword>
<keyword evidence="2" id="KW-0520">NAD</keyword>
<dbReference type="PIRSF" id="PIRSF000103">
    <property type="entry name" value="HIBADH"/>
    <property type="match status" value="1"/>
</dbReference>
<evidence type="ECO:0000313" key="6">
    <source>
        <dbReference type="EMBL" id="GFE63488.1"/>
    </source>
</evidence>
<proteinExistence type="predicted"/>
<dbReference type="AlphaFoldDB" id="A0A6N6JDY3"/>
<evidence type="ECO:0000256" key="3">
    <source>
        <dbReference type="PIRSR" id="PIRSR000103-1"/>
    </source>
</evidence>
<dbReference type="GO" id="GO:0016491">
    <property type="term" value="F:oxidoreductase activity"/>
    <property type="evidence" value="ECO:0007669"/>
    <property type="project" value="UniProtKB-KW"/>
</dbReference>
<dbReference type="Gene3D" id="3.40.50.720">
    <property type="entry name" value="NAD(P)-binding Rossmann-like Domain"/>
    <property type="match status" value="1"/>
</dbReference>
<dbReference type="SUPFAM" id="SSF48179">
    <property type="entry name" value="6-phosphogluconate dehydrogenase C-terminal domain-like"/>
    <property type="match status" value="1"/>
</dbReference>
<gene>
    <name evidence="6" type="ORF">KIN_05620</name>
</gene>